<dbReference type="Gene3D" id="1.20.950.20">
    <property type="entry name" value="Transmembrane di-heme cytochromes, Chain C"/>
    <property type="match status" value="1"/>
</dbReference>
<evidence type="ECO:0000259" key="14">
    <source>
        <dbReference type="Pfam" id="PF02665"/>
    </source>
</evidence>
<name>A0ABN2R6A3_9PSEU</name>
<evidence type="ECO:0000256" key="1">
    <source>
        <dbReference type="ARBA" id="ARBA00004651"/>
    </source>
</evidence>
<evidence type="ECO:0000256" key="9">
    <source>
        <dbReference type="ARBA" id="ARBA00023002"/>
    </source>
</evidence>
<evidence type="ECO:0000256" key="3">
    <source>
        <dbReference type="ARBA" id="ARBA00022475"/>
    </source>
</evidence>
<dbReference type="InterPro" id="IPR003816">
    <property type="entry name" value="Nitrate_red_gam"/>
</dbReference>
<evidence type="ECO:0000256" key="6">
    <source>
        <dbReference type="ARBA" id="ARBA00022723"/>
    </source>
</evidence>
<feature type="transmembrane region" description="Helical" evidence="13">
    <location>
        <begin position="6"/>
        <end position="23"/>
    </location>
</feature>
<feature type="transmembrane region" description="Helical" evidence="13">
    <location>
        <begin position="191"/>
        <end position="213"/>
    </location>
</feature>
<dbReference type="SUPFAM" id="SSF103501">
    <property type="entry name" value="Respiratory nitrate reductase 1 gamma chain"/>
    <property type="match status" value="1"/>
</dbReference>
<keyword evidence="3" id="KW-1003">Cell membrane</keyword>
<proteinExistence type="predicted"/>
<evidence type="ECO:0000256" key="4">
    <source>
        <dbReference type="ARBA" id="ARBA00022617"/>
    </source>
</evidence>
<evidence type="ECO:0000256" key="5">
    <source>
        <dbReference type="ARBA" id="ARBA00022692"/>
    </source>
</evidence>
<keyword evidence="7" id="KW-0249">Electron transport</keyword>
<keyword evidence="10" id="KW-0408">Iron</keyword>
<keyword evidence="6" id="KW-0479">Metal-binding</keyword>
<dbReference type="PANTHER" id="PTHR30598">
    <property type="entry name" value="NITRATE REDUCTASE PRIVATE CHAPERONE, REDOX ENZYME MATURATION PROTEIN REMP FAMILY"/>
    <property type="match status" value="1"/>
</dbReference>
<keyword evidence="5 13" id="KW-0812">Transmembrane</keyword>
<dbReference type="PANTHER" id="PTHR30598:SF3">
    <property type="entry name" value="RESPIRATORY NITRATE REDUCTASE 1 GAMMA CHAIN"/>
    <property type="match status" value="1"/>
</dbReference>
<evidence type="ECO:0000256" key="11">
    <source>
        <dbReference type="ARBA" id="ARBA00023063"/>
    </source>
</evidence>
<keyword evidence="8 13" id="KW-1133">Transmembrane helix</keyword>
<comment type="subcellular location">
    <subcellularLocation>
        <location evidence="1">Cell membrane</location>
        <topology evidence="1">Multi-pass membrane protein</topology>
    </subcellularLocation>
</comment>
<dbReference type="Pfam" id="PF02665">
    <property type="entry name" value="Nitrate_red_gam"/>
    <property type="match status" value="1"/>
</dbReference>
<protein>
    <submittedName>
        <fullName evidence="15">Respiratory nitrate reductase subunit gamma</fullName>
    </submittedName>
</protein>
<accession>A0ABN2R6A3</accession>
<evidence type="ECO:0000256" key="12">
    <source>
        <dbReference type="ARBA" id="ARBA00023136"/>
    </source>
</evidence>
<dbReference type="EMBL" id="BAAANN010000015">
    <property type="protein sequence ID" value="GAA1964331.1"/>
    <property type="molecule type" value="Genomic_DNA"/>
</dbReference>
<feature type="transmembrane region" description="Helical" evidence="13">
    <location>
        <begin position="89"/>
        <end position="108"/>
    </location>
</feature>
<keyword evidence="11" id="KW-0534">Nitrate assimilation</keyword>
<evidence type="ECO:0000256" key="8">
    <source>
        <dbReference type="ARBA" id="ARBA00022989"/>
    </source>
</evidence>
<evidence type="ECO:0000313" key="15">
    <source>
        <dbReference type="EMBL" id="GAA1964331.1"/>
    </source>
</evidence>
<reference evidence="15 16" key="1">
    <citation type="journal article" date="2019" name="Int. J. Syst. Evol. Microbiol.">
        <title>The Global Catalogue of Microorganisms (GCM) 10K type strain sequencing project: providing services to taxonomists for standard genome sequencing and annotation.</title>
        <authorList>
            <consortium name="The Broad Institute Genomics Platform"/>
            <consortium name="The Broad Institute Genome Sequencing Center for Infectious Disease"/>
            <person name="Wu L."/>
            <person name="Ma J."/>
        </authorList>
    </citation>
    <scope>NUCLEOTIDE SEQUENCE [LARGE SCALE GENOMIC DNA]</scope>
    <source>
        <strain evidence="15 16">JCM 14545</strain>
    </source>
</reference>
<dbReference type="RefSeq" id="WP_344420656.1">
    <property type="nucleotide sequence ID" value="NZ_BAAANN010000015.1"/>
</dbReference>
<organism evidence="15 16">
    <name type="scientific">Amycolatopsis minnesotensis</name>
    <dbReference type="NCBI Taxonomy" id="337894"/>
    <lineage>
        <taxon>Bacteria</taxon>
        <taxon>Bacillati</taxon>
        <taxon>Actinomycetota</taxon>
        <taxon>Actinomycetes</taxon>
        <taxon>Pseudonocardiales</taxon>
        <taxon>Pseudonocardiaceae</taxon>
        <taxon>Amycolatopsis</taxon>
    </lineage>
</organism>
<feature type="domain" description="NarG-like" evidence="14">
    <location>
        <begin position="2"/>
        <end position="222"/>
    </location>
</feature>
<evidence type="ECO:0000256" key="13">
    <source>
        <dbReference type="SAM" id="Phobius"/>
    </source>
</evidence>
<keyword evidence="12 13" id="KW-0472">Membrane</keyword>
<evidence type="ECO:0000256" key="2">
    <source>
        <dbReference type="ARBA" id="ARBA00022448"/>
    </source>
</evidence>
<keyword evidence="4" id="KW-0349">Heme</keyword>
<comment type="caution">
    <text evidence="15">The sequence shown here is derived from an EMBL/GenBank/DDBJ whole genome shotgun (WGS) entry which is preliminary data.</text>
</comment>
<evidence type="ECO:0000256" key="7">
    <source>
        <dbReference type="ARBA" id="ARBA00022982"/>
    </source>
</evidence>
<keyword evidence="9" id="KW-0560">Oxidoreductase</keyword>
<evidence type="ECO:0000256" key="10">
    <source>
        <dbReference type="ARBA" id="ARBA00023004"/>
    </source>
</evidence>
<dbReference type="InterPro" id="IPR051936">
    <property type="entry name" value="Heme-iron_electron_transfer"/>
</dbReference>
<feature type="transmembrane region" description="Helical" evidence="13">
    <location>
        <begin position="44"/>
        <end position="69"/>
    </location>
</feature>
<dbReference type="NCBIfam" id="TIGR00351">
    <property type="entry name" value="narI"/>
    <property type="match status" value="1"/>
</dbReference>
<dbReference type="InterPro" id="IPR023234">
    <property type="entry name" value="NarG-like_domain"/>
</dbReference>
<dbReference type="InterPro" id="IPR036197">
    <property type="entry name" value="NarG-like_sf"/>
</dbReference>
<keyword evidence="16" id="KW-1185">Reference proteome</keyword>
<gene>
    <name evidence="15" type="primary">narI</name>
    <name evidence="15" type="ORF">GCM10009754_40140</name>
</gene>
<dbReference type="Proteomes" id="UP001501116">
    <property type="component" value="Unassembled WGS sequence"/>
</dbReference>
<keyword evidence="2" id="KW-0813">Transport</keyword>
<feature type="transmembrane region" description="Helical" evidence="13">
    <location>
        <begin position="128"/>
        <end position="144"/>
    </location>
</feature>
<sequence length="237" mass="26621">MNLLLWGAAPYVTIALLVAGTIWRYRHDKFGWTSRSSQLHESKLLKIASPIFHFGLLMVVGGHVLGLLVPEGATEFFGIDEENYHEVSLAAGTVAGFATVGGLGLLLWRRLRTPAVRQATSRSDRYMYVVLALALIAGLATTLIDNGLRGPYDYRLTVGPWFRGILLLHPRPSLMANAPIDYQLHTGLGMLLFALWPFSRLVHAFSAPIQYLARPYVVYRRRDRHQVGTRTPRRGWE</sequence>
<evidence type="ECO:0000313" key="16">
    <source>
        <dbReference type="Proteomes" id="UP001501116"/>
    </source>
</evidence>